<feature type="domain" description="Histidine kinase/HSP90-like ATPase" evidence="2">
    <location>
        <begin position="15"/>
        <end position="123"/>
    </location>
</feature>
<dbReference type="RefSeq" id="WP_166276728.1">
    <property type="nucleotide sequence ID" value="NZ_JAANNP010000001.1"/>
</dbReference>
<name>A0ABX0GPQ2_9ACTN</name>
<dbReference type="InterPro" id="IPR036890">
    <property type="entry name" value="HATPase_C_sf"/>
</dbReference>
<gene>
    <name evidence="3" type="ORF">G9H71_01435</name>
</gene>
<dbReference type="PANTHER" id="PTHR35526:SF3">
    <property type="entry name" value="ANTI-SIGMA-F FACTOR RSBW"/>
    <property type="match status" value="1"/>
</dbReference>
<dbReference type="InterPro" id="IPR050267">
    <property type="entry name" value="Anti-sigma-factor_SerPK"/>
</dbReference>
<evidence type="ECO:0000259" key="2">
    <source>
        <dbReference type="Pfam" id="PF13581"/>
    </source>
</evidence>
<keyword evidence="4" id="KW-1185">Reference proteome</keyword>
<reference evidence="3 4" key="1">
    <citation type="submission" date="2020-03" db="EMBL/GenBank/DDBJ databases">
        <title>Two novel Motilibacter sp.</title>
        <authorList>
            <person name="Liu S."/>
        </authorList>
    </citation>
    <scope>NUCLEOTIDE SEQUENCE [LARGE SCALE GENOMIC DNA]</scope>
    <source>
        <strain evidence="3 4">E257</strain>
    </source>
</reference>
<organism evidence="3 4">
    <name type="scientific">Motilibacter deserti</name>
    <dbReference type="NCBI Taxonomy" id="2714956"/>
    <lineage>
        <taxon>Bacteria</taxon>
        <taxon>Bacillati</taxon>
        <taxon>Actinomycetota</taxon>
        <taxon>Actinomycetes</taxon>
        <taxon>Motilibacterales</taxon>
        <taxon>Motilibacteraceae</taxon>
        <taxon>Motilibacter</taxon>
    </lineage>
</organism>
<evidence type="ECO:0000313" key="3">
    <source>
        <dbReference type="EMBL" id="NHC12445.1"/>
    </source>
</evidence>
<dbReference type="EMBL" id="JAANNP010000001">
    <property type="protein sequence ID" value="NHC12445.1"/>
    <property type="molecule type" value="Genomic_DNA"/>
</dbReference>
<proteinExistence type="predicted"/>
<evidence type="ECO:0000313" key="4">
    <source>
        <dbReference type="Proteomes" id="UP000800981"/>
    </source>
</evidence>
<keyword evidence="3" id="KW-0067">ATP-binding</keyword>
<evidence type="ECO:0000256" key="1">
    <source>
        <dbReference type="ARBA" id="ARBA00022527"/>
    </source>
</evidence>
<dbReference type="PANTHER" id="PTHR35526">
    <property type="entry name" value="ANTI-SIGMA-F FACTOR RSBW-RELATED"/>
    <property type="match status" value="1"/>
</dbReference>
<sequence length="314" mass="34236">MPPIPSIADEALRLPPEAASVPAARALVRRCLADWAADAVDAAELCMSELATNAVLHARTEFEAAVSLLADRARLQIRDRSTVLPHQVVHSDRASTGRGLDLVTMLAVDWGAEQTDDGGKVVWCELSAHPALAEPDEEALLAAWGDDADLERSEKPIGTAGRADDQRVALLLNYPLRLWVQEREHIGALLRECVLVHEAAARGGSTAPRQLVELADRIATRYPTVHNRADAQRTAAFRRGETTLDLEYPLPEGVAEVVRAMRAVLDALDAYAADSALLTMQTPPVLRRLRDWTVDELTAQAEGRAPRPWDGPLE</sequence>
<keyword evidence="3" id="KW-0547">Nucleotide-binding</keyword>
<dbReference type="InterPro" id="IPR003594">
    <property type="entry name" value="HATPase_dom"/>
</dbReference>
<dbReference type="GO" id="GO:0005524">
    <property type="term" value="F:ATP binding"/>
    <property type="evidence" value="ECO:0007669"/>
    <property type="project" value="UniProtKB-KW"/>
</dbReference>
<comment type="caution">
    <text evidence="3">The sequence shown here is derived from an EMBL/GenBank/DDBJ whole genome shotgun (WGS) entry which is preliminary data.</text>
</comment>
<protein>
    <submittedName>
        <fullName evidence="3">ATP-binding protein</fullName>
    </submittedName>
</protein>
<keyword evidence="1" id="KW-0723">Serine/threonine-protein kinase</keyword>
<dbReference type="Gene3D" id="3.30.565.10">
    <property type="entry name" value="Histidine kinase-like ATPase, C-terminal domain"/>
    <property type="match status" value="1"/>
</dbReference>
<dbReference type="Proteomes" id="UP000800981">
    <property type="component" value="Unassembled WGS sequence"/>
</dbReference>
<dbReference type="CDD" id="cd16936">
    <property type="entry name" value="HATPase_RsbW-like"/>
    <property type="match status" value="1"/>
</dbReference>
<accession>A0ABX0GPQ2</accession>
<keyword evidence="1" id="KW-0808">Transferase</keyword>
<keyword evidence="1" id="KW-0418">Kinase</keyword>
<dbReference type="Pfam" id="PF13581">
    <property type="entry name" value="HATPase_c_2"/>
    <property type="match status" value="1"/>
</dbReference>